<dbReference type="Gene3D" id="3.40.50.920">
    <property type="match status" value="1"/>
</dbReference>
<dbReference type="FunFam" id="3.40.50.920:FF:000001">
    <property type="entry name" value="Pyruvate dehydrogenase E1 beta subunit"/>
    <property type="match status" value="1"/>
</dbReference>
<dbReference type="InterPro" id="IPR029061">
    <property type="entry name" value="THDP-binding"/>
</dbReference>
<evidence type="ECO:0000259" key="5">
    <source>
        <dbReference type="SMART" id="SM00861"/>
    </source>
</evidence>
<comment type="cofactor">
    <cofactor evidence="1">
        <name>thiamine diphosphate</name>
        <dbReference type="ChEBI" id="CHEBI:58937"/>
    </cofactor>
</comment>
<keyword evidence="3" id="KW-0560">Oxidoreductase</keyword>
<dbReference type="PANTHER" id="PTHR42980:SF1">
    <property type="entry name" value="2-OXOISOVALERATE DEHYDROGENASE SUBUNIT BETA, MITOCHONDRIAL"/>
    <property type="match status" value="1"/>
</dbReference>
<proteinExistence type="predicted"/>
<dbReference type="AlphaFoldDB" id="A0A0J9XAI0"/>
<dbReference type="InterPro" id="IPR009014">
    <property type="entry name" value="Transketo_C/PFOR_II"/>
</dbReference>
<evidence type="ECO:0000256" key="2">
    <source>
        <dbReference type="ARBA" id="ARBA00012277"/>
    </source>
</evidence>
<dbReference type="Gene3D" id="3.40.50.970">
    <property type="match status" value="1"/>
</dbReference>
<evidence type="ECO:0000256" key="4">
    <source>
        <dbReference type="ARBA" id="ARBA00051764"/>
    </source>
</evidence>
<dbReference type="OrthoDB" id="878at2759"/>
<comment type="caution">
    <text evidence="6">The sequence shown here is derived from an EMBL/GenBank/DDBJ whole genome shotgun (WGS) entry which is preliminary data.</text>
</comment>
<dbReference type="EC" id="1.2.4.4" evidence="2"/>
<dbReference type="Pfam" id="PF02779">
    <property type="entry name" value="Transket_pyr"/>
    <property type="match status" value="1"/>
</dbReference>
<protein>
    <recommendedName>
        <fullName evidence="2">3-methyl-2-oxobutanoate dehydrogenase (2-methylpropanoyl-transferring)</fullName>
        <ecNumber evidence="2">1.2.4.4</ecNumber>
    </recommendedName>
</protein>
<evidence type="ECO:0000256" key="3">
    <source>
        <dbReference type="ARBA" id="ARBA00023002"/>
    </source>
</evidence>
<dbReference type="PANTHER" id="PTHR42980">
    <property type="entry name" value="2-OXOISOVALERATE DEHYDROGENASE SUBUNIT BETA-RELATED"/>
    <property type="match status" value="1"/>
</dbReference>
<dbReference type="GO" id="GO:0007584">
    <property type="term" value="P:response to nutrient"/>
    <property type="evidence" value="ECO:0007669"/>
    <property type="project" value="TreeGrafter"/>
</dbReference>
<sequence length="387" mass="42433">MLSQLRSVVATRIPRRLYSSLAIPQASPNHISFSDAGFLSQSSAQTLRSQELAAQPNVADGTTKSMNLFQAINDALRIALETDDSAIFFGEDVAFGGVFRCSMGLQEHFGQDRVFNTPLCEQGILGFGVGYAAMDATAIAEIQFADYVFPAFDQIVNEAAKYRYRGASEFNAGGLTVRMPTGAVGHGALYHSQSGEAYFAHCPGIKVVIPRSPIQAKGLLLASIRARDPVIFMEPKILYRASVEHVPLEDYELPLDKAEVIKPGSDVTLIGYGTQLYYMEAAARLAKEELGVDCEIIDLRTISPWDRETVFESVRKTGRAVVSHEAPRTNGIAAEVAAEIQSECFLSLEAPVQRVTGWDTHVPLMYESFVIPDVTRNFHAIKKAIEY</sequence>
<name>A0A0J9XAI0_GEOCN</name>
<dbReference type="InterPro" id="IPR005475">
    <property type="entry name" value="Transketolase-like_Pyr-bd"/>
</dbReference>
<feature type="domain" description="Transketolase-like pyrimidine-binding" evidence="5">
    <location>
        <begin position="66"/>
        <end position="241"/>
    </location>
</feature>
<dbReference type="GO" id="GO:0003863">
    <property type="term" value="F:branched-chain 2-oxo acid dehydrogenase activity"/>
    <property type="evidence" value="ECO:0007669"/>
    <property type="project" value="UniProtKB-EC"/>
</dbReference>
<dbReference type="SUPFAM" id="SSF52518">
    <property type="entry name" value="Thiamin diphosphate-binding fold (THDP-binding)"/>
    <property type="match status" value="1"/>
</dbReference>
<dbReference type="GO" id="GO:0006091">
    <property type="term" value="P:generation of precursor metabolites and energy"/>
    <property type="evidence" value="ECO:0007669"/>
    <property type="project" value="UniProtKB-ARBA"/>
</dbReference>
<dbReference type="CDD" id="cd07036">
    <property type="entry name" value="TPP_PYR_E1-PDHc-beta_like"/>
    <property type="match status" value="1"/>
</dbReference>
<keyword evidence="6" id="KW-0670">Pyruvate</keyword>
<organism evidence="6 7">
    <name type="scientific">Geotrichum candidum</name>
    <name type="common">Oospora lactis</name>
    <name type="synonym">Dipodascus geotrichum</name>
    <dbReference type="NCBI Taxonomy" id="1173061"/>
    <lineage>
        <taxon>Eukaryota</taxon>
        <taxon>Fungi</taxon>
        <taxon>Dikarya</taxon>
        <taxon>Ascomycota</taxon>
        <taxon>Saccharomycotina</taxon>
        <taxon>Dipodascomycetes</taxon>
        <taxon>Dipodascales</taxon>
        <taxon>Dipodascaceae</taxon>
        <taxon>Geotrichum</taxon>
    </lineage>
</organism>
<evidence type="ECO:0000256" key="1">
    <source>
        <dbReference type="ARBA" id="ARBA00001964"/>
    </source>
</evidence>
<evidence type="ECO:0000313" key="6">
    <source>
        <dbReference type="EMBL" id="CDO54272.1"/>
    </source>
</evidence>
<dbReference type="SUPFAM" id="SSF52922">
    <property type="entry name" value="TK C-terminal domain-like"/>
    <property type="match status" value="1"/>
</dbReference>
<reference evidence="6" key="1">
    <citation type="submission" date="2014-03" db="EMBL/GenBank/DDBJ databases">
        <authorList>
            <person name="Casaregola S."/>
        </authorList>
    </citation>
    <scope>NUCLEOTIDE SEQUENCE [LARGE SCALE GENOMIC DNA]</scope>
    <source>
        <strain evidence="6">CLIB 918</strain>
    </source>
</reference>
<accession>A0A0J9XAI0</accession>
<dbReference type="STRING" id="1173061.A0A0J9XAI0"/>
<dbReference type="FunFam" id="3.40.50.970:FF:000001">
    <property type="entry name" value="Pyruvate dehydrogenase E1 beta subunit"/>
    <property type="match status" value="1"/>
</dbReference>
<dbReference type="SMART" id="SM00861">
    <property type="entry name" value="Transket_pyr"/>
    <property type="match status" value="1"/>
</dbReference>
<gene>
    <name evidence="6" type="ORF">BN980_GECA07s02045g</name>
</gene>
<dbReference type="Proteomes" id="UP000242525">
    <property type="component" value="Unassembled WGS sequence"/>
</dbReference>
<dbReference type="EMBL" id="CCBN010000007">
    <property type="protein sequence ID" value="CDO54272.1"/>
    <property type="molecule type" value="Genomic_DNA"/>
</dbReference>
<dbReference type="InterPro" id="IPR033248">
    <property type="entry name" value="Transketolase_C"/>
</dbReference>
<comment type="catalytic activity">
    <reaction evidence="4">
        <text>N(6)-[(R)-lipoyl]-L-lysyl-[protein] + 3-methyl-2-oxobutanoate + H(+) = N(6)-[(R)-S(8)-2-methylpropanoyldihydrolipoyl]-L-lysyl-[protein] + CO2</text>
        <dbReference type="Rhea" id="RHEA:13457"/>
        <dbReference type="Rhea" id="RHEA-COMP:10474"/>
        <dbReference type="Rhea" id="RHEA-COMP:10497"/>
        <dbReference type="ChEBI" id="CHEBI:11851"/>
        <dbReference type="ChEBI" id="CHEBI:15378"/>
        <dbReference type="ChEBI" id="CHEBI:16526"/>
        <dbReference type="ChEBI" id="CHEBI:83099"/>
        <dbReference type="ChEBI" id="CHEBI:83142"/>
        <dbReference type="EC" id="1.2.4.4"/>
    </reaction>
    <physiologicalReaction direction="left-to-right" evidence="4">
        <dbReference type="Rhea" id="RHEA:13458"/>
    </physiologicalReaction>
</comment>
<keyword evidence="7" id="KW-1185">Reference proteome</keyword>
<dbReference type="Pfam" id="PF02780">
    <property type="entry name" value="Transketolase_C"/>
    <property type="match status" value="1"/>
</dbReference>
<dbReference type="GO" id="GO:0009083">
    <property type="term" value="P:branched-chain amino acid catabolic process"/>
    <property type="evidence" value="ECO:0007669"/>
    <property type="project" value="TreeGrafter"/>
</dbReference>
<evidence type="ECO:0000313" key="7">
    <source>
        <dbReference type="Proteomes" id="UP000242525"/>
    </source>
</evidence>